<evidence type="ECO:0000256" key="3">
    <source>
        <dbReference type="ARBA" id="ARBA00022989"/>
    </source>
</evidence>
<dbReference type="Proteomes" id="UP000310477">
    <property type="component" value="Unassembled WGS sequence"/>
</dbReference>
<sequence>MKYNYLAVFYNKSNSLNMDEFMNITVLWFIVGFIFFLLEFIVPGFILFFFGIAAWLVAILTLFTDIGLNTQLIIFLITAIVSVILLRKVLKDKLGMYREGPRVLEDEYIGKIALAETAITPQDNGKVEFKGASWDAKSDDYIVPGQKVQIIETRSILLIVKQI</sequence>
<dbReference type="PANTHER" id="PTHR33507:SF3">
    <property type="entry name" value="INNER MEMBRANE PROTEIN YBBJ"/>
    <property type="match status" value="1"/>
</dbReference>
<dbReference type="OrthoDB" id="5432219at2"/>
<evidence type="ECO:0000256" key="1">
    <source>
        <dbReference type="ARBA" id="ARBA00004141"/>
    </source>
</evidence>
<evidence type="ECO:0000256" key="5">
    <source>
        <dbReference type="SAM" id="Phobius"/>
    </source>
</evidence>
<reference evidence="7 8" key="1">
    <citation type="submission" date="2019-04" db="EMBL/GenBank/DDBJ databases">
        <title>Pedobacter sp. AR-2-6 sp. nov., isolated from Arctic soil.</title>
        <authorList>
            <person name="Dahal R.H."/>
            <person name="Kim D.-U."/>
        </authorList>
    </citation>
    <scope>NUCLEOTIDE SEQUENCE [LARGE SCALE GENOMIC DNA]</scope>
    <source>
        <strain evidence="7 8">AR-2-6</strain>
    </source>
</reference>
<accession>A0A4U1CAU1</accession>
<evidence type="ECO:0000259" key="6">
    <source>
        <dbReference type="Pfam" id="PF01957"/>
    </source>
</evidence>
<dbReference type="PANTHER" id="PTHR33507">
    <property type="entry name" value="INNER MEMBRANE PROTEIN YBBJ"/>
    <property type="match status" value="1"/>
</dbReference>
<evidence type="ECO:0000313" key="7">
    <source>
        <dbReference type="EMBL" id="TKC03012.1"/>
    </source>
</evidence>
<protein>
    <submittedName>
        <fullName evidence="7">NfeD family protein</fullName>
    </submittedName>
</protein>
<keyword evidence="8" id="KW-1185">Reference proteome</keyword>
<dbReference type="InterPro" id="IPR052165">
    <property type="entry name" value="Membrane_assoc_protease"/>
</dbReference>
<comment type="caution">
    <text evidence="7">The sequence shown here is derived from an EMBL/GenBank/DDBJ whole genome shotgun (WGS) entry which is preliminary data.</text>
</comment>
<dbReference type="RefSeq" id="WP_136873199.1">
    <property type="nucleotide sequence ID" value="NZ_SWBO01000001.1"/>
</dbReference>
<dbReference type="Pfam" id="PF01957">
    <property type="entry name" value="NfeD"/>
    <property type="match status" value="1"/>
</dbReference>
<feature type="domain" description="NfeD-like C-terminal" evidence="6">
    <location>
        <begin position="106"/>
        <end position="161"/>
    </location>
</feature>
<name>A0A4U1CAU1_9SPHI</name>
<evidence type="ECO:0000256" key="2">
    <source>
        <dbReference type="ARBA" id="ARBA00022692"/>
    </source>
</evidence>
<dbReference type="SUPFAM" id="SSF141322">
    <property type="entry name" value="NfeD domain-like"/>
    <property type="match status" value="1"/>
</dbReference>
<dbReference type="Gene3D" id="2.40.50.140">
    <property type="entry name" value="Nucleic acid-binding proteins"/>
    <property type="match status" value="1"/>
</dbReference>
<keyword evidence="3 5" id="KW-1133">Transmembrane helix</keyword>
<dbReference type="GO" id="GO:0005886">
    <property type="term" value="C:plasma membrane"/>
    <property type="evidence" value="ECO:0007669"/>
    <property type="project" value="TreeGrafter"/>
</dbReference>
<organism evidence="7 8">
    <name type="scientific">Pedobacter cryotolerans</name>
    <dbReference type="NCBI Taxonomy" id="2571270"/>
    <lineage>
        <taxon>Bacteria</taxon>
        <taxon>Pseudomonadati</taxon>
        <taxon>Bacteroidota</taxon>
        <taxon>Sphingobacteriia</taxon>
        <taxon>Sphingobacteriales</taxon>
        <taxon>Sphingobacteriaceae</taxon>
        <taxon>Pedobacter</taxon>
    </lineage>
</organism>
<dbReference type="InterPro" id="IPR002810">
    <property type="entry name" value="NfeD-like_C"/>
</dbReference>
<dbReference type="AlphaFoldDB" id="A0A4U1CAU1"/>
<evidence type="ECO:0000313" key="8">
    <source>
        <dbReference type="Proteomes" id="UP000310477"/>
    </source>
</evidence>
<feature type="transmembrane region" description="Helical" evidence="5">
    <location>
        <begin position="20"/>
        <end position="38"/>
    </location>
</feature>
<comment type="subcellular location">
    <subcellularLocation>
        <location evidence="1">Membrane</location>
        <topology evidence="1">Multi-pass membrane protein</topology>
    </subcellularLocation>
</comment>
<keyword evidence="4 5" id="KW-0472">Membrane</keyword>
<dbReference type="InterPro" id="IPR012340">
    <property type="entry name" value="NA-bd_OB-fold"/>
</dbReference>
<evidence type="ECO:0000256" key="4">
    <source>
        <dbReference type="ARBA" id="ARBA00023136"/>
    </source>
</evidence>
<gene>
    <name evidence="7" type="ORF">FA045_00140</name>
</gene>
<keyword evidence="2 5" id="KW-0812">Transmembrane</keyword>
<proteinExistence type="predicted"/>
<feature type="transmembrane region" description="Helical" evidence="5">
    <location>
        <begin position="70"/>
        <end position="90"/>
    </location>
</feature>
<feature type="transmembrane region" description="Helical" evidence="5">
    <location>
        <begin position="45"/>
        <end position="64"/>
    </location>
</feature>
<dbReference type="EMBL" id="SWBO01000001">
    <property type="protein sequence ID" value="TKC03012.1"/>
    <property type="molecule type" value="Genomic_DNA"/>
</dbReference>